<proteinExistence type="predicted"/>
<feature type="domain" description="DDE Tnp4" evidence="3">
    <location>
        <begin position="17"/>
        <end position="140"/>
    </location>
</feature>
<dbReference type="EMBL" id="JAOPHQ010002312">
    <property type="protein sequence ID" value="KAK0147347.1"/>
    <property type="molecule type" value="Genomic_DNA"/>
</dbReference>
<gene>
    <name evidence="4" type="primary">HARBI1_9</name>
    <name evidence="4" type="ORF">N1851_013234</name>
</gene>
<dbReference type="Proteomes" id="UP001174136">
    <property type="component" value="Unassembled WGS sequence"/>
</dbReference>
<comment type="caution">
    <text evidence="4">The sequence shown here is derived from an EMBL/GenBank/DDBJ whole genome shotgun (WGS) entry which is preliminary data.</text>
</comment>
<dbReference type="PANTHER" id="PTHR47331">
    <property type="entry name" value="PHD-TYPE DOMAIN-CONTAINING PROTEIN"/>
    <property type="match status" value="1"/>
</dbReference>
<protein>
    <submittedName>
        <fullName evidence="4">Nuclease HARBI1</fullName>
    </submittedName>
</protein>
<dbReference type="GO" id="GO:0046872">
    <property type="term" value="F:metal ion binding"/>
    <property type="evidence" value="ECO:0007669"/>
    <property type="project" value="UniProtKB-KW"/>
</dbReference>
<name>A0AA47MWJ4_MERPO</name>
<evidence type="ECO:0000259" key="3">
    <source>
        <dbReference type="Pfam" id="PF13359"/>
    </source>
</evidence>
<dbReference type="InterPro" id="IPR027806">
    <property type="entry name" value="HARBI1_dom"/>
</dbReference>
<dbReference type="AlphaFoldDB" id="A0AA47MWJ4"/>
<evidence type="ECO:0000256" key="1">
    <source>
        <dbReference type="ARBA" id="ARBA00001968"/>
    </source>
</evidence>
<keyword evidence="2" id="KW-0479">Metal-binding</keyword>
<keyword evidence="5" id="KW-1185">Reference proteome</keyword>
<evidence type="ECO:0000313" key="5">
    <source>
        <dbReference type="Proteomes" id="UP001174136"/>
    </source>
</evidence>
<organism evidence="4 5">
    <name type="scientific">Merluccius polli</name>
    <name type="common">Benguela hake</name>
    <name type="synonym">Merluccius cadenati</name>
    <dbReference type="NCBI Taxonomy" id="89951"/>
    <lineage>
        <taxon>Eukaryota</taxon>
        <taxon>Metazoa</taxon>
        <taxon>Chordata</taxon>
        <taxon>Craniata</taxon>
        <taxon>Vertebrata</taxon>
        <taxon>Euteleostomi</taxon>
        <taxon>Actinopterygii</taxon>
        <taxon>Neopterygii</taxon>
        <taxon>Teleostei</taxon>
        <taxon>Neoteleostei</taxon>
        <taxon>Acanthomorphata</taxon>
        <taxon>Zeiogadaria</taxon>
        <taxon>Gadariae</taxon>
        <taxon>Gadiformes</taxon>
        <taxon>Gadoidei</taxon>
        <taxon>Merlucciidae</taxon>
        <taxon>Merluccius</taxon>
    </lineage>
</organism>
<sequence>MYMKMYTLQLTHVIVCTVKIICDAACIITNVEAKWPGSVHDSRIYRECRLSNRFARGKEAKALCTQMCPGGSWLSIPALSVDPYPDPEPQQRFNVAHCRTRARVEMTLGILKSRFQCLQKLRVTPERACDIIVACVVLHNIAIIRGEQHPAIHLGGFIPLQEKWTSFGSKYKRSNVSFPPFSVFVEFVCTEAKTHTDPSFNHPVSQTPTDRREKSDRFTRAFASVNKTTVTPSKQYGGEKKSVDHSKHCFIHGKPHPLNKCRGFREKTLDERKQLLKNNSICFRCCSATDNFAKDCKVEVQCGECQSDRHPSALHPGPAP</sequence>
<evidence type="ECO:0000313" key="4">
    <source>
        <dbReference type="EMBL" id="KAK0147347.1"/>
    </source>
</evidence>
<comment type="cofactor">
    <cofactor evidence="1">
        <name>a divalent metal cation</name>
        <dbReference type="ChEBI" id="CHEBI:60240"/>
    </cofactor>
</comment>
<evidence type="ECO:0000256" key="2">
    <source>
        <dbReference type="ARBA" id="ARBA00022723"/>
    </source>
</evidence>
<accession>A0AA47MWJ4</accession>
<dbReference type="PANTHER" id="PTHR47331:SF6">
    <property type="entry name" value="DOUBLECORTIN DOMAIN-CONTAINING PROTEIN"/>
    <property type="match status" value="1"/>
</dbReference>
<reference evidence="4" key="1">
    <citation type="journal article" date="2023" name="Front. Mar. Sci.">
        <title>A new Merluccius polli reference genome to investigate the effects of global change in West African waters.</title>
        <authorList>
            <person name="Mateo J.L."/>
            <person name="Blanco-Fernandez C."/>
            <person name="Garcia-Vazquez E."/>
            <person name="Machado-Schiaffino G."/>
        </authorList>
    </citation>
    <scope>NUCLEOTIDE SEQUENCE</scope>
    <source>
        <strain evidence="4">C29</strain>
        <tissue evidence="4">Fin</tissue>
    </source>
</reference>
<dbReference type="Pfam" id="PF13359">
    <property type="entry name" value="DDE_Tnp_4"/>
    <property type="match status" value="1"/>
</dbReference>